<evidence type="ECO:0000313" key="2">
    <source>
        <dbReference type="EMBL" id="CAB4155840.1"/>
    </source>
</evidence>
<dbReference type="GO" id="GO:0003676">
    <property type="term" value="F:nucleic acid binding"/>
    <property type="evidence" value="ECO:0007669"/>
    <property type="project" value="InterPro"/>
</dbReference>
<dbReference type="GO" id="GO:0008270">
    <property type="term" value="F:zinc ion binding"/>
    <property type="evidence" value="ECO:0007669"/>
    <property type="project" value="InterPro"/>
</dbReference>
<dbReference type="SMART" id="SM00507">
    <property type="entry name" value="HNHc"/>
    <property type="match status" value="1"/>
</dbReference>
<accession>A0A6J5N890</accession>
<dbReference type="GO" id="GO:0004519">
    <property type="term" value="F:endonuclease activity"/>
    <property type="evidence" value="ECO:0007669"/>
    <property type="project" value="InterPro"/>
</dbReference>
<protein>
    <submittedName>
        <fullName evidence="2">HNHc domain containing protein</fullName>
    </submittedName>
</protein>
<reference evidence="2" key="1">
    <citation type="submission" date="2020-04" db="EMBL/GenBank/DDBJ databases">
        <authorList>
            <person name="Chiriac C."/>
            <person name="Salcher M."/>
            <person name="Ghai R."/>
            <person name="Kavagutti S V."/>
        </authorList>
    </citation>
    <scope>NUCLEOTIDE SEQUENCE</scope>
</reference>
<dbReference type="InterPro" id="IPR002711">
    <property type="entry name" value="HNH"/>
</dbReference>
<dbReference type="Gene3D" id="1.10.30.50">
    <property type="match status" value="1"/>
</dbReference>
<dbReference type="InterPro" id="IPR003615">
    <property type="entry name" value="HNH_nuc"/>
</dbReference>
<dbReference type="EMBL" id="LR796627">
    <property type="protein sequence ID" value="CAB4155840.1"/>
    <property type="molecule type" value="Genomic_DNA"/>
</dbReference>
<dbReference type="CDD" id="cd00085">
    <property type="entry name" value="HNHc"/>
    <property type="match status" value="1"/>
</dbReference>
<evidence type="ECO:0000259" key="1">
    <source>
        <dbReference type="SMART" id="SM00507"/>
    </source>
</evidence>
<gene>
    <name evidence="2" type="ORF">UFOVP660_28</name>
</gene>
<organism evidence="2">
    <name type="scientific">uncultured Caudovirales phage</name>
    <dbReference type="NCBI Taxonomy" id="2100421"/>
    <lineage>
        <taxon>Viruses</taxon>
        <taxon>Duplodnaviria</taxon>
        <taxon>Heunggongvirae</taxon>
        <taxon>Uroviricota</taxon>
        <taxon>Caudoviricetes</taxon>
        <taxon>Peduoviridae</taxon>
        <taxon>Maltschvirus</taxon>
        <taxon>Maltschvirus maltsch</taxon>
    </lineage>
</organism>
<name>A0A6J5N890_9CAUD</name>
<sequence length="78" mass="8806">MGYSSAEYKRNRKIVLEIPICVACGGEADTANHIVPISKGGTDELSNLEPMCHMCNSTLQDNDMKRVRLKYWNPKYTV</sequence>
<proteinExistence type="predicted"/>
<feature type="domain" description="HNH nuclease" evidence="1">
    <location>
        <begin position="10"/>
        <end position="57"/>
    </location>
</feature>
<dbReference type="Pfam" id="PF01844">
    <property type="entry name" value="HNH"/>
    <property type="match status" value="1"/>
</dbReference>